<accession>A0AAV7YVU9</accession>
<dbReference type="FunFam" id="3.30.479.30:FF:000004">
    <property type="entry name" value="Putative membrane protease family, stomatin"/>
    <property type="match status" value="1"/>
</dbReference>
<comment type="similarity">
    <text evidence="1">Belongs to the band 7/mec-2 family.</text>
</comment>
<evidence type="ECO:0000313" key="5">
    <source>
        <dbReference type="EMBL" id="KAJ6246854.1"/>
    </source>
</evidence>
<name>A0AAV7YVU9_9EUKA</name>
<dbReference type="Gene3D" id="3.30.479.30">
    <property type="entry name" value="Band 7 domain"/>
    <property type="match status" value="1"/>
</dbReference>
<evidence type="ECO:0000256" key="1">
    <source>
        <dbReference type="ARBA" id="ARBA00008164"/>
    </source>
</evidence>
<sequence>MSLGVTVGISFGALFGLILIWFLVSVLKSFIVVAQNERVIVESWGKYNRTLTAGFHCLMPVRDRIRKILWKHNQISVNKYGTETIQMTQTLVHKIDLRESLFDFPLQSIITRDNVELKIHLMALYQLVDPVRVCYEIYDLPLAVGNLVKTTLRSVIGAMGLDDTLASRDEINQLIQQKVSHICLNWGFKLNKVELLEIIPTKDVQIAMNSQIAAERIRRASIIEADGQREKVRTEAEGATQKMIAISKGRQQVTILIARGQADSKTLIAEGEARALKVLAEAVKPFKVDATQYLISIKYLETFGKIATSSSRSVVYFPLNTNLVGEFRTILNTGKK</sequence>
<dbReference type="InterPro" id="IPR050710">
    <property type="entry name" value="Band7/mec-2_domain"/>
</dbReference>
<dbReference type="Proteomes" id="UP001150062">
    <property type="component" value="Unassembled WGS sequence"/>
</dbReference>
<evidence type="ECO:0000313" key="7">
    <source>
        <dbReference type="Proteomes" id="UP001150062"/>
    </source>
</evidence>
<keyword evidence="2" id="KW-0812">Transmembrane</keyword>
<protein>
    <submittedName>
        <fullName evidence="4 5">Stomatin-like protein</fullName>
    </submittedName>
</protein>
<evidence type="ECO:0000313" key="6">
    <source>
        <dbReference type="Proteomes" id="UP001146793"/>
    </source>
</evidence>
<evidence type="ECO:0000259" key="3">
    <source>
        <dbReference type="SMART" id="SM00244"/>
    </source>
</evidence>
<feature type="domain" description="Band 7" evidence="3">
    <location>
        <begin position="28"/>
        <end position="212"/>
    </location>
</feature>
<dbReference type="SUPFAM" id="SSF117892">
    <property type="entry name" value="Band 7/SPFH domain"/>
    <property type="match status" value="1"/>
</dbReference>
<dbReference type="GO" id="GO:0005886">
    <property type="term" value="C:plasma membrane"/>
    <property type="evidence" value="ECO:0007669"/>
    <property type="project" value="UniProtKB-ARBA"/>
</dbReference>
<keyword evidence="2" id="KW-0472">Membrane</keyword>
<organism evidence="4 6">
    <name type="scientific">Anaeramoeba flamelloides</name>
    <dbReference type="NCBI Taxonomy" id="1746091"/>
    <lineage>
        <taxon>Eukaryota</taxon>
        <taxon>Metamonada</taxon>
        <taxon>Anaeramoebidae</taxon>
        <taxon>Anaeramoeba</taxon>
    </lineage>
</organism>
<reference evidence="4" key="2">
    <citation type="submission" date="2022-08" db="EMBL/GenBank/DDBJ databases">
        <title>Novel sulphate-reducing endosymbionts in the free-living metamonad Anaeramoeba.</title>
        <authorList>
            <person name="Jerlstrom-Hultqvist J."/>
            <person name="Cepicka I."/>
            <person name="Gallot-Lavallee L."/>
            <person name="Salas-Leiva D."/>
            <person name="Curtis B.A."/>
            <person name="Zahonova K."/>
            <person name="Pipaliya S."/>
            <person name="Dacks J."/>
            <person name="Roger A.J."/>
        </authorList>
    </citation>
    <scope>NUCLEOTIDE SEQUENCE</scope>
    <source>
        <strain evidence="4">Busselton2</strain>
    </source>
</reference>
<dbReference type="InterPro" id="IPR001107">
    <property type="entry name" value="Band_7"/>
</dbReference>
<evidence type="ECO:0000313" key="4">
    <source>
        <dbReference type="EMBL" id="KAJ3432907.1"/>
    </source>
</evidence>
<keyword evidence="2" id="KW-1133">Transmembrane helix</keyword>
<dbReference type="CDD" id="cd08829">
    <property type="entry name" value="SPFH_paraslipin"/>
    <property type="match status" value="1"/>
</dbReference>
<feature type="transmembrane region" description="Helical" evidence="2">
    <location>
        <begin position="6"/>
        <end position="27"/>
    </location>
</feature>
<dbReference type="InterPro" id="IPR036013">
    <property type="entry name" value="Band_7/SPFH_dom_sf"/>
</dbReference>
<dbReference type="InterPro" id="IPR001972">
    <property type="entry name" value="Stomatin_HflK_fam"/>
</dbReference>
<dbReference type="EMBL" id="JANTQA010000047">
    <property type="protein sequence ID" value="KAJ3432907.1"/>
    <property type="molecule type" value="Genomic_DNA"/>
</dbReference>
<comment type="caution">
    <text evidence="4">The sequence shown here is derived from an EMBL/GenBank/DDBJ whole genome shotgun (WGS) entry which is preliminary data.</text>
</comment>
<dbReference type="SMART" id="SM00244">
    <property type="entry name" value="PHB"/>
    <property type="match status" value="1"/>
</dbReference>
<keyword evidence="7" id="KW-1185">Reference proteome</keyword>
<gene>
    <name evidence="4" type="ORF">M0812_21853</name>
    <name evidence="5" type="ORF">M0813_02107</name>
</gene>
<dbReference type="EMBL" id="JAOAOG010000131">
    <property type="protein sequence ID" value="KAJ6246854.1"/>
    <property type="molecule type" value="Genomic_DNA"/>
</dbReference>
<evidence type="ECO:0000256" key="2">
    <source>
        <dbReference type="SAM" id="Phobius"/>
    </source>
</evidence>
<dbReference type="PANTHER" id="PTHR43327">
    <property type="entry name" value="STOMATIN-LIKE PROTEIN 2, MITOCHONDRIAL"/>
    <property type="match status" value="1"/>
</dbReference>
<dbReference type="GO" id="GO:0098552">
    <property type="term" value="C:side of membrane"/>
    <property type="evidence" value="ECO:0007669"/>
    <property type="project" value="UniProtKB-ARBA"/>
</dbReference>
<dbReference type="AlphaFoldDB" id="A0AAV7YVU9"/>
<reference evidence="5" key="1">
    <citation type="submission" date="2022-08" db="EMBL/GenBank/DDBJ databases">
        <title>Novel sulfate-reducing endosymbionts in the free-living metamonad Anaeramoeba.</title>
        <authorList>
            <person name="Jerlstrom-Hultqvist J."/>
            <person name="Cepicka I."/>
            <person name="Gallot-Lavallee L."/>
            <person name="Salas-Leiva D."/>
            <person name="Curtis B.A."/>
            <person name="Zahonova K."/>
            <person name="Pipaliya S."/>
            <person name="Dacks J."/>
            <person name="Roger A.J."/>
        </authorList>
    </citation>
    <scope>NUCLEOTIDE SEQUENCE</scope>
    <source>
        <strain evidence="5">Schooner1</strain>
    </source>
</reference>
<dbReference type="PRINTS" id="PR00721">
    <property type="entry name" value="STOMATIN"/>
</dbReference>
<proteinExistence type="inferred from homology"/>
<dbReference type="Pfam" id="PF01145">
    <property type="entry name" value="Band_7"/>
    <property type="match status" value="1"/>
</dbReference>
<dbReference type="Proteomes" id="UP001146793">
    <property type="component" value="Unassembled WGS sequence"/>
</dbReference>
<dbReference type="PANTHER" id="PTHR43327:SF10">
    <property type="entry name" value="STOMATIN-LIKE PROTEIN 2, MITOCHONDRIAL"/>
    <property type="match status" value="1"/>
</dbReference>